<dbReference type="PANTHER" id="PTHR43266:SF2">
    <property type="entry name" value="MAJOR FACILITATOR SUPERFAMILY (MFS) PROFILE DOMAIN-CONTAINING PROTEIN"/>
    <property type="match status" value="1"/>
</dbReference>
<sequence>MRENTSRKKESLTRNRPFMLLMGAQLVSDMGDWMLMLALFTMVGLKMNATPWEITMISLCMAVPMMIGGPFGGYLSDRLNRKLLMIISDVARFAIVGALLFTDSMWQIYIVLVLKGMMAVLFSPSKSGKVKELIPSAQMNQAVSISSGIEQITKIIGPALGGVLVTLIGIKSCFVLDSLSYLLSAILLLGVPRYATVAQEENLENTDSKKADEKLSFWKEMSAGVKLIGSIPILAASVWTIFIMLMVVTIADSQVVVLFRGIPNVSENLLGWCMGSSGLGTLVAALLGGKIPWNPLKKIGLGTAITGVVFGLAAVMINLAGVISWTYAVLFASFFFAGFGAGWTYIPFSTLLQQRTPVALTGRVFGAVNSLNSTAVILGPVFGGALVTAYGAVPAFILSGSLTALIGLLLLAGRRMIEQKDERQSAVNTGLVQSQATPEAGI</sequence>
<accession>A0A7X3ILC2</accession>
<feature type="transmembrane region" description="Helical" evidence="7">
    <location>
        <begin position="360"/>
        <end position="383"/>
    </location>
</feature>
<feature type="transmembrane region" description="Helical" evidence="7">
    <location>
        <begin position="20"/>
        <end position="42"/>
    </location>
</feature>
<evidence type="ECO:0000256" key="6">
    <source>
        <dbReference type="ARBA" id="ARBA00023136"/>
    </source>
</evidence>
<dbReference type="GO" id="GO:0005886">
    <property type="term" value="C:plasma membrane"/>
    <property type="evidence" value="ECO:0007669"/>
    <property type="project" value="UniProtKB-SubCell"/>
</dbReference>
<organism evidence="9 10">
    <name type="scientific">Paenibacillus dendrobii</name>
    <dbReference type="NCBI Taxonomy" id="2691084"/>
    <lineage>
        <taxon>Bacteria</taxon>
        <taxon>Bacillati</taxon>
        <taxon>Bacillota</taxon>
        <taxon>Bacilli</taxon>
        <taxon>Bacillales</taxon>
        <taxon>Paenibacillaceae</taxon>
        <taxon>Paenibacillus</taxon>
    </lineage>
</organism>
<dbReference type="CDD" id="cd06173">
    <property type="entry name" value="MFS_MefA_like"/>
    <property type="match status" value="1"/>
</dbReference>
<feature type="transmembrane region" description="Helical" evidence="7">
    <location>
        <begin position="389"/>
        <end position="413"/>
    </location>
</feature>
<reference evidence="9 10" key="1">
    <citation type="submission" date="2019-12" db="EMBL/GenBank/DDBJ databases">
        <title>Paenibacillus sp. nov., an endophytic bacterium isolated from the stem of Dendrobium.</title>
        <authorList>
            <person name="Zhao R."/>
        </authorList>
    </citation>
    <scope>NUCLEOTIDE SEQUENCE [LARGE SCALE GENOMIC DNA]</scope>
    <source>
        <strain evidence="9 10">HJL G12</strain>
    </source>
</reference>
<feature type="transmembrane region" description="Helical" evidence="7">
    <location>
        <begin position="227"/>
        <end position="249"/>
    </location>
</feature>
<feature type="transmembrane region" description="Helical" evidence="7">
    <location>
        <begin position="325"/>
        <end position="348"/>
    </location>
</feature>
<proteinExistence type="predicted"/>
<evidence type="ECO:0000256" key="1">
    <source>
        <dbReference type="ARBA" id="ARBA00004651"/>
    </source>
</evidence>
<evidence type="ECO:0000313" key="9">
    <source>
        <dbReference type="EMBL" id="MWV45613.1"/>
    </source>
</evidence>
<evidence type="ECO:0000256" key="3">
    <source>
        <dbReference type="ARBA" id="ARBA00022475"/>
    </source>
</evidence>
<evidence type="ECO:0000256" key="5">
    <source>
        <dbReference type="ARBA" id="ARBA00022989"/>
    </source>
</evidence>
<dbReference type="Gene3D" id="1.20.1250.20">
    <property type="entry name" value="MFS general substrate transporter like domains"/>
    <property type="match status" value="1"/>
</dbReference>
<dbReference type="InterPro" id="IPR020846">
    <property type="entry name" value="MFS_dom"/>
</dbReference>
<comment type="subcellular location">
    <subcellularLocation>
        <location evidence="1">Cell membrane</location>
        <topology evidence="1">Multi-pass membrane protein</topology>
    </subcellularLocation>
</comment>
<dbReference type="InterPro" id="IPR022324">
    <property type="entry name" value="Bacilysin_exporter_BacE_put"/>
</dbReference>
<dbReference type="EMBL" id="WUBI01000003">
    <property type="protein sequence ID" value="MWV45613.1"/>
    <property type="molecule type" value="Genomic_DNA"/>
</dbReference>
<dbReference type="InterPro" id="IPR011701">
    <property type="entry name" value="MFS"/>
</dbReference>
<keyword evidence="4 7" id="KW-0812">Transmembrane</keyword>
<dbReference type="Proteomes" id="UP000460318">
    <property type="component" value="Unassembled WGS sequence"/>
</dbReference>
<dbReference type="Pfam" id="PF07690">
    <property type="entry name" value="MFS_1"/>
    <property type="match status" value="1"/>
</dbReference>
<feature type="transmembrane region" description="Helical" evidence="7">
    <location>
        <begin position="269"/>
        <end position="287"/>
    </location>
</feature>
<feature type="transmembrane region" description="Helical" evidence="7">
    <location>
        <begin position="54"/>
        <end position="76"/>
    </location>
</feature>
<keyword evidence="3" id="KW-1003">Cell membrane</keyword>
<dbReference type="InterPro" id="IPR036259">
    <property type="entry name" value="MFS_trans_sf"/>
</dbReference>
<dbReference type="GO" id="GO:0022857">
    <property type="term" value="F:transmembrane transporter activity"/>
    <property type="evidence" value="ECO:0007669"/>
    <property type="project" value="InterPro"/>
</dbReference>
<keyword evidence="6 7" id="KW-0472">Membrane</keyword>
<dbReference type="AlphaFoldDB" id="A0A7X3ILC2"/>
<protein>
    <submittedName>
        <fullName evidence="9">MFS transporter</fullName>
    </submittedName>
</protein>
<evidence type="ECO:0000256" key="4">
    <source>
        <dbReference type="ARBA" id="ARBA00022692"/>
    </source>
</evidence>
<dbReference type="PRINTS" id="PR01988">
    <property type="entry name" value="EXPORTERBACE"/>
</dbReference>
<name>A0A7X3ILC2_9BACL</name>
<evidence type="ECO:0000259" key="8">
    <source>
        <dbReference type="PROSITE" id="PS50850"/>
    </source>
</evidence>
<feature type="domain" description="Major facilitator superfamily (MFS) profile" evidence="8">
    <location>
        <begin position="17"/>
        <end position="418"/>
    </location>
</feature>
<feature type="transmembrane region" description="Helical" evidence="7">
    <location>
        <begin position="83"/>
        <end position="100"/>
    </location>
</feature>
<keyword evidence="5 7" id="KW-1133">Transmembrane helix</keyword>
<dbReference type="PANTHER" id="PTHR43266">
    <property type="entry name" value="MACROLIDE-EFFLUX PROTEIN"/>
    <property type="match status" value="1"/>
</dbReference>
<evidence type="ECO:0000313" key="10">
    <source>
        <dbReference type="Proteomes" id="UP000460318"/>
    </source>
</evidence>
<feature type="transmembrane region" description="Helical" evidence="7">
    <location>
        <begin position="299"/>
        <end position="319"/>
    </location>
</feature>
<keyword evidence="2" id="KW-0813">Transport</keyword>
<dbReference type="SUPFAM" id="SSF103473">
    <property type="entry name" value="MFS general substrate transporter"/>
    <property type="match status" value="1"/>
</dbReference>
<gene>
    <name evidence="9" type="ORF">GRF59_18530</name>
</gene>
<comment type="caution">
    <text evidence="9">The sequence shown here is derived from an EMBL/GenBank/DDBJ whole genome shotgun (WGS) entry which is preliminary data.</text>
</comment>
<keyword evidence="10" id="KW-1185">Reference proteome</keyword>
<feature type="transmembrane region" description="Helical" evidence="7">
    <location>
        <begin position="106"/>
        <end position="123"/>
    </location>
</feature>
<dbReference type="PROSITE" id="PS50850">
    <property type="entry name" value="MFS"/>
    <property type="match status" value="1"/>
</dbReference>
<evidence type="ECO:0000256" key="7">
    <source>
        <dbReference type="SAM" id="Phobius"/>
    </source>
</evidence>
<evidence type="ECO:0000256" key="2">
    <source>
        <dbReference type="ARBA" id="ARBA00022448"/>
    </source>
</evidence>